<dbReference type="Pfam" id="PF03065">
    <property type="entry name" value="Glyco_hydro_57"/>
    <property type="match status" value="1"/>
</dbReference>
<feature type="domain" description="Glycoside hydrolase family 57 N-terminal" evidence="3">
    <location>
        <begin position="6"/>
        <end position="45"/>
    </location>
</feature>
<feature type="non-terminal residue" evidence="4">
    <location>
        <position position="47"/>
    </location>
</feature>
<keyword evidence="2" id="KW-0119">Carbohydrate metabolism</keyword>
<dbReference type="SUPFAM" id="SSF88713">
    <property type="entry name" value="Glycoside hydrolase/deacetylase"/>
    <property type="match status" value="1"/>
</dbReference>
<proteinExistence type="inferred from homology"/>
<dbReference type="GO" id="GO:0005975">
    <property type="term" value="P:carbohydrate metabolic process"/>
    <property type="evidence" value="ECO:0007669"/>
    <property type="project" value="InterPro"/>
</dbReference>
<dbReference type="EMBL" id="AUZX01005697">
    <property type="protein sequence ID" value="EQD66823.1"/>
    <property type="molecule type" value="Genomic_DNA"/>
</dbReference>
<dbReference type="Gene3D" id="3.20.110.10">
    <property type="entry name" value="Glycoside hydrolase 38, N terminal domain"/>
    <property type="match status" value="1"/>
</dbReference>
<keyword evidence="4" id="KW-0378">Hydrolase</keyword>
<gene>
    <name evidence="4" type="ORF">B1A_07952</name>
</gene>
<comment type="caution">
    <text evidence="4">The sequence shown here is derived from an EMBL/GenBank/DDBJ whole genome shotgun (WGS) entry which is preliminary data.</text>
</comment>
<evidence type="ECO:0000256" key="1">
    <source>
        <dbReference type="ARBA" id="ARBA00006821"/>
    </source>
</evidence>
<dbReference type="InterPro" id="IPR011330">
    <property type="entry name" value="Glyco_hydro/deAcase_b/a-brl"/>
</dbReference>
<evidence type="ECO:0000256" key="2">
    <source>
        <dbReference type="ARBA" id="ARBA00023277"/>
    </source>
</evidence>
<accession>T1BE98</accession>
<comment type="similarity">
    <text evidence="1">Belongs to the glycosyl hydrolase 57 family.</text>
</comment>
<dbReference type="GO" id="GO:0016787">
    <property type="term" value="F:hydrolase activity"/>
    <property type="evidence" value="ECO:0007669"/>
    <property type="project" value="UniProtKB-KW"/>
</dbReference>
<protein>
    <submittedName>
        <fullName evidence="4">Glycosyl hydrolase, family 57</fullName>
    </submittedName>
</protein>
<reference evidence="4" key="2">
    <citation type="journal article" date="2014" name="ISME J.">
        <title>Microbial stratification in low pH oxic and suboxic macroscopic growths along an acid mine drainage.</title>
        <authorList>
            <person name="Mendez-Garcia C."/>
            <person name="Mesa V."/>
            <person name="Sprenger R.R."/>
            <person name="Richter M."/>
            <person name="Diez M.S."/>
            <person name="Solano J."/>
            <person name="Bargiela R."/>
            <person name="Golyshina O.V."/>
            <person name="Manteca A."/>
            <person name="Ramos J.L."/>
            <person name="Gallego J.R."/>
            <person name="Llorente I."/>
            <person name="Martins Dos Santos V.A."/>
            <person name="Jensen O.N."/>
            <person name="Pelaez A.I."/>
            <person name="Sanchez J."/>
            <person name="Ferrer M."/>
        </authorList>
    </citation>
    <scope>NUCLEOTIDE SEQUENCE</scope>
</reference>
<dbReference type="InterPro" id="IPR027291">
    <property type="entry name" value="Glyco_hydro_38_N_sf"/>
</dbReference>
<reference evidence="4" key="1">
    <citation type="submission" date="2013-08" db="EMBL/GenBank/DDBJ databases">
        <authorList>
            <person name="Mendez C."/>
            <person name="Richter M."/>
            <person name="Ferrer M."/>
            <person name="Sanchez J."/>
        </authorList>
    </citation>
    <scope>NUCLEOTIDE SEQUENCE</scope>
</reference>
<dbReference type="AlphaFoldDB" id="T1BE98"/>
<organism evidence="4">
    <name type="scientific">mine drainage metagenome</name>
    <dbReference type="NCBI Taxonomy" id="410659"/>
    <lineage>
        <taxon>unclassified sequences</taxon>
        <taxon>metagenomes</taxon>
        <taxon>ecological metagenomes</taxon>
    </lineage>
</organism>
<dbReference type="InterPro" id="IPR004300">
    <property type="entry name" value="Glyco_hydro_57_N"/>
</dbReference>
<evidence type="ECO:0000313" key="4">
    <source>
        <dbReference type="EMBL" id="EQD66823.1"/>
    </source>
</evidence>
<sequence length="47" mass="5753">MTKLLLVLHAHLPYVRHPEHPVFLEENWFFEGMIETYLPLLMMMDRL</sequence>
<name>T1BE98_9ZZZZ</name>
<evidence type="ECO:0000259" key="3">
    <source>
        <dbReference type="Pfam" id="PF03065"/>
    </source>
</evidence>